<reference evidence="2 3" key="1">
    <citation type="journal article" date="2019" name="Commun. Biol.">
        <title>The bagworm genome reveals a unique fibroin gene that provides high tensile strength.</title>
        <authorList>
            <person name="Kono N."/>
            <person name="Nakamura H."/>
            <person name="Ohtoshi R."/>
            <person name="Tomita M."/>
            <person name="Numata K."/>
            <person name="Arakawa K."/>
        </authorList>
    </citation>
    <scope>NUCLEOTIDE SEQUENCE [LARGE SCALE GENOMIC DNA]</scope>
</reference>
<name>A0A4C1SQ26_EUMVA</name>
<evidence type="ECO:0000256" key="1">
    <source>
        <dbReference type="SAM" id="MobiDB-lite"/>
    </source>
</evidence>
<keyword evidence="3" id="KW-1185">Reference proteome</keyword>
<dbReference type="EMBL" id="BGZK01000013">
    <property type="protein sequence ID" value="GBP04333.1"/>
    <property type="molecule type" value="Genomic_DNA"/>
</dbReference>
<dbReference type="Proteomes" id="UP000299102">
    <property type="component" value="Unassembled WGS sequence"/>
</dbReference>
<sequence length="153" mass="17545">MSIIFKYYSRGKRAGEPVESRRSPPPMDIRKSRGVTTSKRSYGIRPSLKRASSVDRDLLYLDYFRRSRRARSSRDARESGRDVVRTARRPRIVYRTLPVINQLLLNKASTDRRGQLLSLSLSSVGRKTASSRPQIGAVVRLKSGFSESLRFRQ</sequence>
<accession>A0A4C1SQ26</accession>
<evidence type="ECO:0000313" key="2">
    <source>
        <dbReference type="EMBL" id="GBP04333.1"/>
    </source>
</evidence>
<proteinExistence type="predicted"/>
<feature type="region of interest" description="Disordered" evidence="1">
    <location>
        <begin position="14"/>
        <end position="47"/>
    </location>
</feature>
<evidence type="ECO:0000313" key="3">
    <source>
        <dbReference type="Proteomes" id="UP000299102"/>
    </source>
</evidence>
<protein>
    <submittedName>
        <fullName evidence="2">Uncharacterized protein</fullName>
    </submittedName>
</protein>
<dbReference type="AlphaFoldDB" id="A0A4C1SQ26"/>
<organism evidence="2 3">
    <name type="scientific">Eumeta variegata</name>
    <name type="common">Bagworm moth</name>
    <name type="synonym">Eumeta japonica</name>
    <dbReference type="NCBI Taxonomy" id="151549"/>
    <lineage>
        <taxon>Eukaryota</taxon>
        <taxon>Metazoa</taxon>
        <taxon>Ecdysozoa</taxon>
        <taxon>Arthropoda</taxon>
        <taxon>Hexapoda</taxon>
        <taxon>Insecta</taxon>
        <taxon>Pterygota</taxon>
        <taxon>Neoptera</taxon>
        <taxon>Endopterygota</taxon>
        <taxon>Lepidoptera</taxon>
        <taxon>Glossata</taxon>
        <taxon>Ditrysia</taxon>
        <taxon>Tineoidea</taxon>
        <taxon>Psychidae</taxon>
        <taxon>Oiketicinae</taxon>
        <taxon>Eumeta</taxon>
    </lineage>
</organism>
<gene>
    <name evidence="2" type="ORF">EVAR_6535_1</name>
</gene>
<comment type="caution">
    <text evidence="2">The sequence shown here is derived from an EMBL/GenBank/DDBJ whole genome shotgun (WGS) entry which is preliminary data.</text>
</comment>